<gene>
    <name evidence="2" type="ORF">LVJ81_09430</name>
</gene>
<protein>
    <submittedName>
        <fullName evidence="2">NAD(P)H-dependent oxidoreductase</fullName>
    </submittedName>
</protein>
<dbReference type="RefSeq" id="WP_019957410.1">
    <property type="nucleotide sequence ID" value="NZ_CP091512.1"/>
</dbReference>
<sequence>MAAYQVGMVVGSLRQDSFNLKLAKALAKLFPSEIEISFVDISQLPLYNQDLDNQPTETVSTFKQAVAALQGVVFVTPEHNRSISAALKNALDHGSRPYGKSVWAGKVAGVIGTSPGAIATAVAQQHLRNIVAALDMPTVNQPEAFVQWTDDLMDAEGVFNKRSAAFLQQWVHAYVALLKQQAA</sequence>
<reference evidence="2" key="1">
    <citation type="submission" date="2021-12" db="EMBL/GenBank/DDBJ databases">
        <authorList>
            <person name="Veyrier F.J."/>
        </authorList>
    </citation>
    <scope>NUCLEOTIDE SEQUENCE</scope>
    <source>
        <strain evidence="2">SAG 1488-6</strain>
    </source>
</reference>
<dbReference type="SUPFAM" id="SSF52218">
    <property type="entry name" value="Flavoproteins"/>
    <property type="match status" value="1"/>
</dbReference>
<evidence type="ECO:0000259" key="1">
    <source>
        <dbReference type="Pfam" id="PF03358"/>
    </source>
</evidence>
<evidence type="ECO:0000313" key="3">
    <source>
        <dbReference type="Proteomes" id="UP000832034"/>
    </source>
</evidence>
<accession>A0ABY4E948</accession>
<feature type="domain" description="NADPH-dependent FMN reductase-like" evidence="1">
    <location>
        <begin position="6"/>
        <end position="146"/>
    </location>
</feature>
<dbReference type="Gene3D" id="3.40.50.360">
    <property type="match status" value="1"/>
</dbReference>
<reference evidence="2" key="2">
    <citation type="journal article" date="2022" name="Res Sq">
        <title>Evolution of multicellular longitudinally dividing oral cavity symbionts (Neisseriaceae).</title>
        <authorList>
            <person name="Nyongesa S."/>
            <person name="Weber P."/>
            <person name="Bernet E."/>
            <person name="Pullido F."/>
            <person name="Nieckarz M."/>
            <person name="Delaby M."/>
            <person name="Nieves C."/>
            <person name="Viehboeck T."/>
            <person name="Krause N."/>
            <person name="Rivera-Millot A."/>
            <person name="Nakamura A."/>
            <person name="Vischer N."/>
            <person name="VanNieuwenhze M."/>
            <person name="Brun Y."/>
            <person name="Cava F."/>
            <person name="Bulgheresi S."/>
            <person name="Veyrier F."/>
        </authorList>
    </citation>
    <scope>NUCLEOTIDE SEQUENCE</scope>
    <source>
        <strain evidence="2">SAG 1488-6</strain>
    </source>
</reference>
<dbReference type="InterPro" id="IPR029039">
    <property type="entry name" value="Flavoprotein-like_sf"/>
</dbReference>
<evidence type="ECO:0000313" key="2">
    <source>
        <dbReference type="EMBL" id="UOO91851.1"/>
    </source>
</evidence>
<keyword evidence="3" id="KW-1185">Reference proteome</keyword>
<dbReference type="Pfam" id="PF03358">
    <property type="entry name" value="FMN_red"/>
    <property type="match status" value="1"/>
</dbReference>
<dbReference type="EMBL" id="CP091512">
    <property type="protein sequence ID" value="UOO91851.1"/>
    <property type="molecule type" value="Genomic_DNA"/>
</dbReference>
<dbReference type="Proteomes" id="UP000832034">
    <property type="component" value="Chromosome"/>
</dbReference>
<name>A0ABY4E948_VITST</name>
<dbReference type="InterPro" id="IPR050712">
    <property type="entry name" value="NAD(P)H-dep_reductase"/>
</dbReference>
<dbReference type="PANTHER" id="PTHR30543">
    <property type="entry name" value="CHROMATE REDUCTASE"/>
    <property type="match status" value="1"/>
</dbReference>
<dbReference type="InterPro" id="IPR005025">
    <property type="entry name" value="FMN_Rdtase-like_dom"/>
</dbReference>
<organism evidence="2 3">
    <name type="scientific">Vitreoscilla stercoraria</name>
    <dbReference type="NCBI Taxonomy" id="61"/>
    <lineage>
        <taxon>Bacteria</taxon>
        <taxon>Pseudomonadati</taxon>
        <taxon>Pseudomonadota</taxon>
        <taxon>Betaproteobacteria</taxon>
        <taxon>Neisseriales</taxon>
        <taxon>Neisseriaceae</taxon>
        <taxon>Vitreoscilla</taxon>
    </lineage>
</organism>
<proteinExistence type="predicted"/>
<dbReference type="PANTHER" id="PTHR30543:SF21">
    <property type="entry name" value="NAD(P)H-DEPENDENT FMN REDUCTASE LOT6"/>
    <property type="match status" value="1"/>
</dbReference>